<dbReference type="GO" id="GO:0016740">
    <property type="term" value="F:transferase activity"/>
    <property type="evidence" value="ECO:0007669"/>
    <property type="project" value="UniProtKB-KW"/>
</dbReference>
<dbReference type="RefSeq" id="YP_005227863.1">
    <property type="nucleotide sequence ID" value="NC_016845.1"/>
</dbReference>
<keyword evidence="1" id="KW-0808">Transferase</keyword>
<dbReference type="GeneID" id="11848594"/>
<organism evidence="1 2">
    <name type="scientific">Klebsiella pneumoniae subsp. pneumoniae (strain HS11286)</name>
    <dbReference type="NCBI Taxonomy" id="1125630"/>
    <lineage>
        <taxon>Bacteria</taxon>
        <taxon>Pseudomonadati</taxon>
        <taxon>Pseudomonadota</taxon>
        <taxon>Gammaproteobacteria</taxon>
        <taxon>Enterobacterales</taxon>
        <taxon>Enterobacteriaceae</taxon>
        <taxon>Klebsiella/Raoultella group</taxon>
        <taxon>Klebsiella</taxon>
        <taxon>Klebsiella pneumoniae complex</taxon>
    </lineage>
</organism>
<name>A0A0H3GVU2_KLEPH</name>
<sequence>MNVNEERKRITTGGNAHQGYQKFIFKHKKELSTNQLKSLYLRDIINRNDTISISDILKCGTVNTALEISKYWLRKNISGLDKIIALARSKKTS</sequence>
<dbReference type="RefSeq" id="WP_014343309.1">
    <property type="nucleotide sequence ID" value="NC_016845.1"/>
</dbReference>
<evidence type="ECO:0000313" key="1">
    <source>
        <dbReference type="EMBL" id="AEW62261.1"/>
    </source>
</evidence>
<dbReference type="EMBL" id="CP003200">
    <property type="protein sequence ID" value="AEW62261.1"/>
    <property type="molecule type" value="Genomic_DNA"/>
</dbReference>
<proteinExistence type="predicted"/>
<dbReference type="HOGENOM" id="CLU_2395819_0_0_6"/>
<reference evidence="1 2" key="1">
    <citation type="journal article" date="2012" name="J. Bacteriol.">
        <title>Complete genome sequence of Klebsiella pneumoniae subsp. pneumoniae HS11286, a multidrug-resistant strain isolated from human sputum.</title>
        <authorList>
            <person name="Liu P."/>
            <person name="Li P."/>
            <person name="Jiang X."/>
            <person name="Bi D."/>
            <person name="Xie Y."/>
            <person name="Tai C."/>
            <person name="Deng Z."/>
            <person name="Rajakumar K."/>
            <person name="Ou H.Y."/>
        </authorList>
    </citation>
    <scope>NUCLEOTIDE SEQUENCE [LARGE SCALE GENOMIC DNA]</scope>
    <source>
        <strain evidence="1 2">HS11286</strain>
    </source>
</reference>
<gene>
    <name evidence="1" type="ordered locus">KPHS_35630</name>
</gene>
<protein>
    <submittedName>
        <fullName evidence="1">Glycosyl transferase family 2</fullName>
    </submittedName>
</protein>
<accession>A0A0H3GVU2</accession>
<evidence type="ECO:0000313" key="2">
    <source>
        <dbReference type="Proteomes" id="UP000007841"/>
    </source>
</evidence>
<keyword evidence="2" id="KW-1185">Reference proteome</keyword>
<dbReference type="Proteomes" id="UP000007841">
    <property type="component" value="Chromosome"/>
</dbReference>
<dbReference type="AlphaFoldDB" id="A0A0H3GVU2"/>
<dbReference type="KEGG" id="kpm:KPHS_35630"/>